<name>A0ACC3BJL8_PYRYE</name>
<comment type="caution">
    <text evidence="1">The sequence shown here is derived from an EMBL/GenBank/DDBJ whole genome shotgun (WGS) entry which is preliminary data.</text>
</comment>
<protein>
    <submittedName>
        <fullName evidence="1">Uncharacterized protein</fullName>
    </submittedName>
</protein>
<organism evidence="1 2">
    <name type="scientific">Pyropia yezoensis</name>
    <name type="common">Susabi-nori</name>
    <name type="synonym">Porphyra yezoensis</name>
    <dbReference type="NCBI Taxonomy" id="2788"/>
    <lineage>
        <taxon>Eukaryota</taxon>
        <taxon>Rhodophyta</taxon>
        <taxon>Bangiophyceae</taxon>
        <taxon>Bangiales</taxon>
        <taxon>Bangiaceae</taxon>
        <taxon>Pyropia</taxon>
    </lineage>
</organism>
<keyword evidence="2" id="KW-1185">Reference proteome</keyword>
<accession>A0ACC3BJL8</accession>
<reference evidence="1" key="1">
    <citation type="submission" date="2019-11" db="EMBL/GenBank/DDBJ databases">
        <title>Nori genome reveals adaptations in red seaweeds to the harsh intertidal environment.</title>
        <authorList>
            <person name="Wang D."/>
            <person name="Mao Y."/>
        </authorList>
    </citation>
    <scope>NUCLEOTIDE SEQUENCE</scope>
    <source>
        <tissue evidence="1">Gametophyte</tissue>
    </source>
</reference>
<proteinExistence type="predicted"/>
<dbReference type="EMBL" id="CM020618">
    <property type="protein sequence ID" value="KAK1857803.1"/>
    <property type="molecule type" value="Genomic_DNA"/>
</dbReference>
<gene>
    <name evidence="1" type="ORF">I4F81_000418</name>
</gene>
<dbReference type="Proteomes" id="UP000798662">
    <property type="component" value="Chromosome 1"/>
</dbReference>
<evidence type="ECO:0000313" key="2">
    <source>
        <dbReference type="Proteomes" id="UP000798662"/>
    </source>
</evidence>
<sequence length="709" mass="69161">MPPSAARRRCRGAADAAVPPPPPPSPTMPLPPTATAFVPPAPAAVRRPPGAGRLPTAAPATAATTAAATAAAAAAPAAVTVAAAVAAGLALRPAMVAPMTGVRDGDGGRGGPRWGSGGGGGGRGGGGGGGGGLAVAAAVAAVVPPAAEAGKKRVMVLMSDTGGGHRASAEAIVSALHERYPGRLSVWIVDIFTQIAPSAFHTLPAQYAFFAAHPPLWRAAWEYSRFPPARAATEAVVHALLRRRLAAAYAAYAPDLVLSVHPLCQTLPLRVLRSATPPFPGATDVPFVTVVTDLGGAHPTWFHPGVDRCFVPSPAVAAVARRCGLADGQVRVLGLPVRSAFWAPPADPGAPGGGGGEGVGEWLAWLWRPALRRRGARGGAGDGAAATATTVDADGRIRPTVGAGAGSNGAASVLAALPPATVPVVLRPPGGGGAFPLCPAASVATTSTGGPGDPPRGSSSRPPETPKSRLRRSLSLRPHTPTVLVVGGGDGVGGLAALTTTLTASLAADRGATGAQVVVVCGRNAGLAASLAARPDWPVPVTVAGHVDAAAMSAWMAAADVLVTKAGPGTIAEALIRGLPMVLSGYLPGQERPNVAYVVDAGVGRYAGGKGGRAGGGGGGNGGGAAAIAAAVGALVADPAERAAMAARAVAMGRPAATRAIAAGIGELLWGGRPVGGGDGGAPAFAAAAVAVDTTLPTVSGSGRGGWRV</sequence>
<evidence type="ECO:0000313" key="1">
    <source>
        <dbReference type="EMBL" id="KAK1857803.1"/>
    </source>
</evidence>